<dbReference type="GO" id="GO:0005783">
    <property type="term" value="C:endoplasmic reticulum"/>
    <property type="evidence" value="ECO:0007669"/>
    <property type="project" value="InterPro"/>
</dbReference>
<protein>
    <recommendedName>
        <fullName evidence="6">Alpha-2-macroglobulin receptor-associated protein</fullName>
    </recommendedName>
</protein>
<dbReference type="Proteomes" id="UP001233999">
    <property type="component" value="Unassembled WGS sequence"/>
</dbReference>
<dbReference type="SUPFAM" id="SSF47045">
    <property type="entry name" value="RAP domain-like"/>
    <property type="match status" value="3"/>
</dbReference>
<dbReference type="Pfam" id="PF06401">
    <property type="entry name" value="Alpha-2-MRAP_C"/>
    <property type="match status" value="1"/>
</dbReference>
<evidence type="ECO:0000313" key="5">
    <source>
        <dbReference type="Proteomes" id="UP001233999"/>
    </source>
</evidence>
<keyword evidence="1" id="KW-0732">Signal</keyword>
<evidence type="ECO:0000259" key="3">
    <source>
        <dbReference type="Pfam" id="PF06401"/>
    </source>
</evidence>
<dbReference type="Gene3D" id="1.20.81.10">
    <property type="entry name" value="RAP domain"/>
    <property type="match status" value="3"/>
</dbReference>
<feature type="signal peptide" evidence="1">
    <location>
        <begin position="1"/>
        <end position="21"/>
    </location>
</feature>
<dbReference type="GO" id="GO:0008201">
    <property type="term" value="F:heparin binding"/>
    <property type="evidence" value="ECO:0007669"/>
    <property type="project" value="InterPro"/>
</dbReference>
<dbReference type="Pfam" id="PF06400">
    <property type="entry name" value="Alpha-2-MRAP_N"/>
    <property type="match status" value="1"/>
</dbReference>
<evidence type="ECO:0000313" key="4">
    <source>
        <dbReference type="EMBL" id="KAJ9583158.1"/>
    </source>
</evidence>
<comment type="caution">
    <text evidence="4">The sequence shown here is derived from an EMBL/GenBank/DDBJ whole genome shotgun (WGS) entry which is preliminary data.</text>
</comment>
<dbReference type="GO" id="GO:0050750">
    <property type="term" value="F:low-density lipoprotein particle receptor binding"/>
    <property type="evidence" value="ECO:0007669"/>
    <property type="project" value="InterPro"/>
</dbReference>
<accession>A0AAD7ZMC6</accession>
<dbReference type="PANTHER" id="PTHR16560">
    <property type="entry name" value="ALPHA-2-MACROGLOBULIN RECEPTOR-ASSOCIATED PROTEIN"/>
    <property type="match status" value="1"/>
</dbReference>
<gene>
    <name evidence="4" type="ORF">L9F63_022499</name>
</gene>
<keyword evidence="5" id="KW-1185">Reference proteome</keyword>
<dbReference type="EMBL" id="JASPKZ010007658">
    <property type="protein sequence ID" value="KAJ9583158.1"/>
    <property type="molecule type" value="Genomic_DNA"/>
</dbReference>
<organism evidence="4 5">
    <name type="scientific">Diploptera punctata</name>
    <name type="common">Pacific beetle cockroach</name>
    <dbReference type="NCBI Taxonomy" id="6984"/>
    <lineage>
        <taxon>Eukaryota</taxon>
        <taxon>Metazoa</taxon>
        <taxon>Ecdysozoa</taxon>
        <taxon>Arthropoda</taxon>
        <taxon>Hexapoda</taxon>
        <taxon>Insecta</taxon>
        <taxon>Pterygota</taxon>
        <taxon>Neoptera</taxon>
        <taxon>Polyneoptera</taxon>
        <taxon>Dictyoptera</taxon>
        <taxon>Blattodea</taxon>
        <taxon>Blaberoidea</taxon>
        <taxon>Blaberidae</taxon>
        <taxon>Diplopterinae</taxon>
        <taxon>Diploptera</taxon>
    </lineage>
</organism>
<dbReference type="CDD" id="cd14808">
    <property type="entry name" value="RAP_D3"/>
    <property type="match status" value="1"/>
</dbReference>
<feature type="domain" description="Alpha-2-macroglobulin RAP C-terminal" evidence="3">
    <location>
        <begin position="146"/>
        <end position="358"/>
    </location>
</feature>
<dbReference type="GO" id="GO:0048259">
    <property type="term" value="P:regulation of receptor-mediated endocytosis"/>
    <property type="evidence" value="ECO:0007669"/>
    <property type="project" value="TreeGrafter"/>
</dbReference>
<proteinExistence type="predicted"/>
<dbReference type="AlphaFoldDB" id="A0AAD7ZMC6"/>
<dbReference type="InterPro" id="IPR010483">
    <property type="entry name" value="Alpha_2_MRAP_C"/>
</dbReference>
<dbReference type="PANTHER" id="PTHR16560:SF2">
    <property type="entry name" value="ALPHA-2-MACROGLOBULIN RECEPTOR-ASSOCIATED PROTEIN"/>
    <property type="match status" value="1"/>
</dbReference>
<dbReference type="GO" id="GO:0048019">
    <property type="term" value="F:receptor antagonist activity"/>
    <property type="evidence" value="ECO:0007669"/>
    <property type="project" value="InterPro"/>
</dbReference>
<feature type="chain" id="PRO_5042150479" description="Alpha-2-macroglobulin receptor-associated protein" evidence="1">
    <location>
        <begin position="22"/>
        <end position="358"/>
    </location>
</feature>
<dbReference type="InterPro" id="IPR036744">
    <property type="entry name" value="RAP_sf"/>
</dbReference>
<name>A0AAD7ZMC6_DIPPU</name>
<evidence type="ECO:0000259" key="2">
    <source>
        <dbReference type="Pfam" id="PF06400"/>
    </source>
</evidence>
<dbReference type="InterPro" id="IPR009066">
    <property type="entry name" value="MG_RAP_rcpt_1"/>
</dbReference>
<dbReference type="InterPro" id="IPR037999">
    <property type="entry name" value="RAP_D3"/>
</dbReference>
<reference evidence="4" key="2">
    <citation type="submission" date="2023-05" db="EMBL/GenBank/DDBJ databases">
        <authorList>
            <person name="Fouks B."/>
        </authorList>
    </citation>
    <scope>NUCLEOTIDE SEQUENCE</scope>
    <source>
        <strain evidence="4">Stay&amp;Tobe</strain>
        <tissue evidence="4">Testes</tissue>
    </source>
</reference>
<evidence type="ECO:0000256" key="1">
    <source>
        <dbReference type="SAM" id="SignalP"/>
    </source>
</evidence>
<evidence type="ECO:0008006" key="6">
    <source>
        <dbReference type="Google" id="ProtNLM"/>
    </source>
</evidence>
<dbReference type="CDD" id="cd14806">
    <property type="entry name" value="RAP_D1"/>
    <property type="match status" value="1"/>
</dbReference>
<reference evidence="4" key="1">
    <citation type="journal article" date="2023" name="IScience">
        <title>Live-bearing cockroach genome reveals convergent evolutionary mechanisms linked to viviparity in insects and beyond.</title>
        <authorList>
            <person name="Fouks B."/>
            <person name="Harrison M.C."/>
            <person name="Mikhailova A.A."/>
            <person name="Marchal E."/>
            <person name="English S."/>
            <person name="Carruthers M."/>
            <person name="Jennings E.C."/>
            <person name="Chiamaka E.L."/>
            <person name="Frigard R.A."/>
            <person name="Pippel M."/>
            <person name="Attardo G.M."/>
            <person name="Benoit J.B."/>
            <person name="Bornberg-Bauer E."/>
            <person name="Tobe S.S."/>
        </authorList>
    </citation>
    <scope>NUCLEOTIDE SEQUENCE</scope>
    <source>
        <strain evidence="4">Stay&amp;Tobe</strain>
    </source>
</reference>
<feature type="domain" description="Alpha-2-macroglobulin receptor-associated protein" evidence="2">
    <location>
        <begin position="9"/>
        <end position="126"/>
    </location>
</feature>
<dbReference type="InterPro" id="IPR038003">
    <property type="entry name" value="A2-macroglobuin_RAP"/>
</dbReference>
<sequence>MGQIYNIIVVLLIYTLLEINGLNKYSAEANIKDEAITNFRTLDKPFRMAKLNMLWSKAQLRLTEPKLKSLFSELKIHDKEELTWKRLKAEGMDKEGLKEAELRKKLIGIMSTYGLLEHFEDVNDPKQYKQHKAFNEASDEHINKSLFKDKKLSKLWDKAERSGFTAEELQALKEEFSHHQDKIDQYYSLLSDVEEGPKDAYENSIDSKLDRFNTIEEQEKLHKDYQDKANMLRDKHRDIRDGYDRLHRLAAKGPNSKEFIEPKVQGLWKIAVESDFTPDELESLRVELMHYENRLLKLRHLQAEAALGAERHANKEKLAGMKTEGMILMEETIKKQARKVEKLHLELETKIMQKHVEL</sequence>